<evidence type="ECO:0000313" key="4">
    <source>
        <dbReference type="Proteomes" id="UP000774935"/>
    </source>
</evidence>
<evidence type="ECO:0000256" key="2">
    <source>
        <dbReference type="SAM" id="Phobius"/>
    </source>
</evidence>
<evidence type="ECO:0000313" key="3">
    <source>
        <dbReference type="EMBL" id="MBW3366562.1"/>
    </source>
</evidence>
<organism evidence="3 4">
    <name type="scientific">Pontibacter populi</name>
    <dbReference type="NCBI Taxonomy" id="890055"/>
    <lineage>
        <taxon>Bacteria</taxon>
        <taxon>Pseudomonadati</taxon>
        <taxon>Bacteroidota</taxon>
        <taxon>Cytophagia</taxon>
        <taxon>Cytophagales</taxon>
        <taxon>Hymenobacteraceae</taxon>
        <taxon>Pontibacter</taxon>
    </lineage>
</organism>
<proteinExistence type="predicted"/>
<feature type="transmembrane region" description="Helical" evidence="2">
    <location>
        <begin position="46"/>
        <end position="69"/>
    </location>
</feature>
<feature type="compositionally biased region" description="Polar residues" evidence="1">
    <location>
        <begin position="101"/>
        <end position="110"/>
    </location>
</feature>
<reference evidence="3 4" key="1">
    <citation type="submission" date="2021-07" db="EMBL/GenBank/DDBJ databases">
        <authorList>
            <person name="Kim M.K."/>
        </authorList>
    </citation>
    <scope>NUCLEOTIDE SEQUENCE [LARGE SCALE GENOMIC DNA]</scope>
    <source>
        <strain evidence="3 4">HLY7-15</strain>
    </source>
</reference>
<protein>
    <submittedName>
        <fullName evidence="3">Uncharacterized protein</fullName>
    </submittedName>
</protein>
<comment type="caution">
    <text evidence="3">The sequence shown here is derived from an EMBL/GenBank/DDBJ whole genome shotgun (WGS) entry which is preliminary data.</text>
</comment>
<keyword evidence="2" id="KW-0472">Membrane</keyword>
<keyword evidence="4" id="KW-1185">Reference proteome</keyword>
<accession>A0ABS6XEY9</accession>
<evidence type="ECO:0000256" key="1">
    <source>
        <dbReference type="SAM" id="MobiDB-lite"/>
    </source>
</evidence>
<feature type="compositionally biased region" description="Basic and acidic residues" evidence="1">
    <location>
        <begin position="137"/>
        <end position="146"/>
    </location>
</feature>
<feature type="compositionally biased region" description="Polar residues" evidence="1">
    <location>
        <begin position="118"/>
        <end position="135"/>
    </location>
</feature>
<feature type="region of interest" description="Disordered" evidence="1">
    <location>
        <begin position="92"/>
        <end position="146"/>
    </location>
</feature>
<name>A0ABS6XEY9_9BACT</name>
<dbReference type="RefSeq" id="WP_199111312.1">
    <property type="nucleotide sequence ID" value="NZ_JAHWXQ010000005.1"/>
</dbReference>
<keyword evidence="2" id="KW-1133">Transmembrane helix</keyword>
<dbReference type="Proteomes" id="UP000774935">
    <property type="component" value="Unassembled WGS sequence"/>
</dbReference>
<sequence length="178" mass="20072">MEDNFDFDKVRKRMPYKVPEDFFDKITESTLAEAERRNTIKKETTWFNWPAISVAASLVLLLGFGYVFYMNRTEQKDQVAVLDKPAEKVTPSEIAAKTETNEPTSATVVPQKTEKAKNQVTAETTKTATQANQKPEQLAKADKPESLDDVLANISDDELMLLAAVAETDLNVYEQTFE</sequence>
<keyword evidence="2" id="KW-0812">Transmembrane</keyword>
<gene>
    <name evidence="3" type="ORF">KYK27_15995</name>
</gene>
<dbReference type="EMBL" id="JAHWXQ010000005">
    <property type="protein sequence ID" value="MBW3366562.1"/>
    <property type="molecule type" value="Genomic_DNA"/>
</dbReference>